<organism evidence="2 3">
    <name type="scientific">Streptomyces johnsoniae</name>
    <dbReference type="NCBI Taxonomy" id="3075532"/>
    <lineage>
        <taxon>Bacteria</taxon>
        <taxon>Bacillati</taxon>
        <taxon>Actinomycetota</taxon>
        <taxon>Actinomycetes</taxon>
        <taxon>Kitasatosporales</taxon>
        <taxon>Streptomycetaceae</taxon>
        <taxon>Streptomyces</taxon>
    </lineage>
</organism>
<reference evidence="3" key="1">
    <citation type="submission" date="2023-07" db="EMBL/GenBank/DDBJ databases">
        <title>30 novel species of actinomycetes from the DSMZ collection.</title>
        <authorList>
            <person name="Nouioui I."/>
        </authorList>
    </citation>
    <scope>NUCLEOTIDE SEQUENCE [LARGE SCALE GENOMIC DNA]</scope>
    <source>
        <strain evidence="3">DSM 41886</strain>
    </source>
</reference>
<feature type="compositionally biased region" description="Pro residues" evidence="1">
    <location>
        <begin position="37"/>
        <end position="48"/>
    </location>
</feature>
<dbReference type="Proteomes" id="UP001183615">
    <property type="component" value="Unassembled WGS sequence"/>
</dbReference>
<accession>A0ABU2SA82</accession>
<gene>
    <name evidence="2" type="ORF">RM779_24990</name>
</gene>
<proteinExistence type="predicted"/>
<dbReference type="EMBL" id="JAVREV010000015">
    <property type="protein sequence ID" value="MDT0445828.1"/>
    <property type="molecule type" value="Genomic_DNA"/>
</dbReference>
<protein>
    <submittedName>
        <fullName evidence="2">Uncharacterized protein</fullName>
    </submittedName>
</protein>
<dbReference type="RefSeq" id="WP_311620000.1">
    <property type="nucleotide sequence ID" value="NZ_JAVREV010000015.1"/>
</dbReference>
<name>A0ABU2SA82_9ACTN</name>
<evidence type="ECO:0000313" key="2">
    <source>
        <dbReference type="EMBL" id="MDT0445828.1"/>
    </source>
</evidence>
<keyword evidence="3" id="KW-1185">Reference proteome</keyword>
<feature type="region of interest" description="Disordered" evidence="1">
    <location>
        <begin position="37"/>
        <end position="60"/>
    </location>
</feature>
<evidence type="ECO:0000256" key="1">
    <source>
        <dbReference type="SAM" id="MobiDB-lite"/>
    </source>
</evidence>
<comment type="caution">
    <text evidence="2">The sequence shown here is derived from an EMBL/GenBank/DDBJ whole genome shotgun (WGS) entry which is preliminary data.</text>
</comment>
<evidence type="ECO:0000313" key="3">
    <source>
        <dbReference type="Proteomes" id="UP001183615"/>
    </source>
</evidence>
<sequence>MPASACHHPGVLDRRTDGAYCPHCDALVYTARAWVPPAEPLREPPAPPLTDTARTERTAP</sequence>